<keyword evidence="2" id="KW-0812">Transmembrane</keyword>
<protein>
    <recommendedName>
        <fullName evidence="5">Bacterial Ig-like domain-containing protein</fullName>
    </recommendedName>
</protein>
<dbReference type="Proteomes" id="UP000041254">
    <property type="component" value="Unassembled WGS sequence"/>
</dbReference>
<keyword evidence="4" id="KW-1185">Reference proteome</keyword>
<proteinExistence type="predicted"/>
<feature type="compositionally biased region" description="Low complexity" evidence="1">
    <location>
        <begin position="251"/>
        <end position="261"/>
    </location>
</feature>
<name>A0A0G4H730_VITBC</name>
<accession>A0A0G4H730</accession>
<dbReference type="AlphaFoldDB" id="A0A0G4H730"/>
<dbReference type="PhylomeDB" id="A0A0G4H730"/>
<dbReference type="OrthoDB" id="1936312at2759"/>
<evidence type="ECO:0000256" key="2">
    <source>
        <dbReference type="SAM" id="Phobius"/>
    </source>
</evidence>
<dbReference type="VEuPathDB" id="CryptoDB:Vbra_19735"/>
<organism evidence="3 4">
    <name type="scientific">Vitrella brassicaformis (strain CCMP3155)</name>
    <dbReference type="NCBI Taxonomy" id="1169540"/>
    <lineage>
        <taxon>Eukaryota</taxon>
        <taxon>Sar</taxon>
        <taxon>Alveolata</taxon>
        <taxon>Colpodellida</taxon>
        <taxon>Vitrellaceae</taxon>
        <taxon>Vitrella</taxon>
    </lineage>
</organism>
<feature type="transmembrane region" description="Helical" evidence="2">
    <location>
        <begin position="505"/>
        <end position="526"/>
    </location>
</feature>
<reference evidence="3 4" key="1">
    <citation type="submission" date="2014-11" db="EMBL/GenBank/DDBJ databases">
        <authorList>
            <person name="Zhu J."/>
            <person name="Qi W."/>
            <person name="Song R."/>
        </authorList>
    </citation>
    <scope>NUCLEOTIDE SEQUENCE [LARGE SCALE GENOMIC DNA]</scope>
</reference>
<feature type="region of interest" description="Disordered" evidence="1">
    <location>
        <begin position="364"/>
        <end position="383"/>
    </location>
</feature>
<gene>
    <name evidence="3" type="ORF">Vbra_19735</name>
</gene>
<dbReference type="InParanoid" id="A0A0G4H730"/>
<feature type="region of interest" description="Disordered" evidence="1">
    <location>
        <begin position="532"/>
        <end position="605"/>
    </location>
</feature>
<feature type="compositionally biased region" description="Low complexity" evidence="1">
    <location>
        <begin position="270"/>
        <end position="283"/>
    </location>
</feature>
<evidence type="ECO:0000313" key="4">
    <source>
        <dbReference type="Proteomes" id="UP000041254"/>
    </source>
</evidence>
<keyword evidence="2" id="KW-0472">Membrane</keyword>
<dbReference type="InterPro" id="IPR001343">
    <property type="entry name" value="Hemolysn_Ca-bd"/>
</dbReference>
<dbReference type="InterPro" id="IPR011049">
    <property type="entry name" value="Serralysin-like_metalloprot_C"/>
</dbReference>
<feature type="compositionally biased region" description="Basic and acidic residues" evidence="1">
    <location>
        <begin position="540"/>
        <end position="579"/>
    </location>
</feature>
<dbReference type="SUPFAM" id="SSF51120">
    <property type="entry name" value="beta-Roll"/>
    <property type="match status" value="1"/>
</dbReference>
<feature type="compositionally biased region" description="Basic and acidic residues" evidence="1">
    <location>
        <begin position="588"/>
        <end position="605"/>
    </location>
</feature>
<evidence type="ECO:0008006" key="5">
    <source>
        <dbReference type="Google" id="ProtNLM"/>
    </source>
</evidence>
<sequence length="617" mass="65525">MAVVRRVRSKRGGSVTIWKHSMMTENDLYCTPRPMIPTLSTDTFSTRILPFTVGIILSEPAKSGTFEAGDIALSGAAEASVTSLQTVSNQHFTANLEPTSGGSLSIELTAGKVELHNVPGHFNEDSNVLTVTIDSTRPTPVLAAPAASPDLIVESDPFIVTVIFDEAIKTSTLTLSDFSVTNASVVSVTETGASSDTFSIGVAPDTEGGVQVQLPEGKIEDLVGNLNAASNVLVVTYEMPPTTIPPPKAEPPTTTEDAALPPGGGDGPPDGENGVPPEGENGEAIGPPDPSDGETLPPLPPNIPFDQVEISSGSSDGDPAEGCQMSYSAAGDVRLACADSESRKFISLAESSVIVHVEGSRHDDTLRGNSQDNTLVGGDGADTLDGRGGVDQLAGGRGADTFVVSDVPCDVTILDFDTGSTHDRVNLVSFASLTKMSDLQERMTSGSVILDLDPSHRVRILHRTLQEIFDPRYFLLTSELETEGVAKDEECGWFTYSRPECVDTILSIVLGIVGVAGLGIGTWQVVHNFLRRGQNPTPEAGEKPTEKEEGMDHRKRSISDTRDSRKRRYLETKTERRVLGSDFVQGLQEEKPSGDESGSRGRVEDAAASDLSFLSYL</sequence>
<keyword evidence="2" id="KW-1133">Transmembrane helix</keyword>
<dbReference type="GO" id="GO:0005509">
    <property type="term" value="F:calcium ion binding"/>
    <property type="evidence" value="ECO:0007669"/>
    <property type="project" value="InterPro"/>
</dbReference>
<dbReference type="Pfam" id="PF00353">
    <property type="entry name" value="HemolysinCabind"/>
    <property type="match status" value="1"/>
</dbReference>
<dbReference type="Gene3D" id="2.150.10.10">
    <property type="entry name" value="Serralysin-like metalloprotease, C-terminal"/>
    <property type="match status" value="1"/>
</dbReference>
<feature type="region of interest" description="Disordered" evidence="1">
    <location>
        <begin position="242"/>
        <end position="323"/>
    </location>
</feature>
<dbReference type="EMBL" id="CDMY01001045">
    <property type="protein sequence ID" value="CEM39694.1"/>
    <property type="molecule type" value="Genomic_DNA"/>
</dbReference>
<evidence type="ECO:0000256" key="1">
    <source>
        <dbReference type="SAM" id="MobiDB-lite"/>
    </source>
</evidence>
<dbReference type="PROSITE" id="PS00330">
    <property type="entry name" value="HEMOLYSIN_CALCIUM"/>
    <property type="match status" value="1"/>
</dbReference>
<evidence type="ECO:0000313" key="3">
    <source>
        <dbReference type="EMBL" id="CEM39694.1"/>
    </source>
</evidence>
<dbReference type="InterPro" id="IPR018511">
    <property type="entry name" value="Hemolysin-typ_Ca-bd_CS"/>
</dbReference>